<keyword evidence="2" id="KW-1185">Reference proteome</keyword>
<dbReference type="Proteomes" id="UP001295684">
    <property type="component" value="Unassembled WGS sequence"/>
</dbReference>
<protein>
    <submittedName>
        <fullName evidence="1">Uncharacterized protein</fullName>
    </submittedName>
</protein>
<proteinExistence type="predicted"/>
<evidence type="ECO:0000313" key="2">
    <source>
        <dbReference type="Proteomes" id="UP001295684"/>
    </source>
</evidence>
<organism evidence="1 2">
    <name type="scientific">Euplotes crassus</name>
    <dbReference type="NCBI Taxonomy" id="5936"/>
    <lineage>
        <taxon>Eukaryota</taxon>
        <taxon>Sar</taxon>
        <taxon>Alveolata</taxon>
        <taxon>Ciliophora</taxon>
        <taxon>Intramacronucleata</taxon>
        <taxon>Spirotrichea</taxon>
        <taxon>Hypotrichia</taxon>
        <taxon>Euplotida</taxon>
        <taxon>Euplotidae</taxon>
        <taxon>Moneuplotes</taxon>
    </lineage>
</organism>
<comment type="caution">
    <text evidence="1">The sequence shown here is derived from an EMBL/GenBank/DDBJ whole genome shotgun (WGS) entry which is preliminary data.</text>
</comment>
<accession>A0AAD1XN20</accession>
<sequence>MDLLCDDLLRETNDDLDKNAEMFKISESHQTHHFEILTEETKGVSGNNSRQARFPNLTYHTINEQRPVILEEERDVSCQTKPVNYILKYSEPREEGFGTTLYTFFNKVTGQQSRKRMPLKKILKILKHTRELIDEFFQTTKKNWKSCTDSNKTKPILKKPLFILHYLILHLTHKITHLSNPSPQDPLLLPLPLHHPLPNPTLFSKVTPSTP</sequence>
<evidence type="ECO:0000313" key="1">
    <source>
        <dbReference type="EMBL" id="CAI2375678.1"/>
    </source>
</evidence>
<dbReference type="EMBL" id="CAMPGE010017173">
    <property type="protein sequence ID" value="CAI2375678.1"/>
    <property type="molecule type" value="Genomic_DNA"/>
</dbReference>
<name>A0AAD1XN20_EUPCR</name>
<dbReference type="AlphaFoldDB" id="A0AAD1XN20"/>
<gene>
    <name evidence="1" type="ORF">ECRASSUSDP1_LOCUS17042</name>
</gene>
<reference evidence="1" key="1">
    <citation type="submission" date="2023-07" db="EMBL/GenBank/DDBJ databases">
        <authorList>
            <consortium name="AG Swart"/>
            <person name="Singh M."/>
            <person name="Singh A."/>
            <person name="Seah K."/>
            <person name="Emmerich C."/>
        </authorList>
    </citation>
    <scope>NUCLEOTIDE SEQUENCE</scope>
    <source>
        <strain evidence="1">DP1</strain>
    </source>
</reference>